<evidence type="ECO:0000256" key="1">
    <source>
        <dbReference type="SAM" id="MobiDB-lite"/>
    </source>
</evidence>
<evidence type="ECO:0000313" key="3">
    <source>
        <dbReference type="RefSeq" id="XP_036713573.1"/>
    </source>
</evidence>
<feature type="region of interest" description="Disordered" evidence="1">
    <location>
        <begin position="195"/>
        <end position="222"/>
    </location>
</feature>
<feature type="region of interest" description="Disordered" evidence="1">
    <location>
        <begin position="131"/>
        <end position="161"/>
    </location>
</feature>
<organism evidence="2 3">
    <name type="scientific">Balaenoptera musculus</name>
    <name type="common">Blue whale</name>
    <dbReference type="NCBI Taxonomy" id="9771"/>
    <lineage>
        <taxon>Eukaryota</taxon>
        <taxon>Metazoa</taxon>
        <taxon>Chordata</taxon>
        <taxon>Craniata</taxon>
        <taxon>Vertebrata</taxon>
        <taxon>Euteleostomi</taxon>
        <taxon>Mammalia</taxon>
        <taxon>Eutheria</taxon>
        <taxon>Laurasiatheria</taxon>
        <taxon>Artiodactyla</taxon>
        <taxon>Whippomorpha</taxon>
        <taxon>Cetacea</taxon>
        <taxon>Mysticeti</taxon>
        <taxon>Balaenopteridae</taxon>
        <taxon>Balaenoptera</taxon>
    </lineage>
</organism>
<evidence type="ECO:0000313" key="2">
    <source>
        <dbReference type="Proteomes" id="UP000694857"/>
    </source>
</evidence>
<dbReference type="AlphaFoldDB" id="A0A8B8XUI6"/>
<accession>A0A8B8XUI6</accession>
<protein>
    <submittedName>
        <fullName evidence="3">Uncharacterized protein LOC118897999</fullName>
    </submittedName>
</protein>
<dbReference type="OrthoDB" id="10607714at2759"/>
<dbReference type="KEGG" id="bmus:118897999"/>
<reference evidence="3" key="1">
    <citation type="submission" date="2025-08" db="UniProtKB">
        <authorList>
            <consortium name="RefSeq"/>
        </authorList>
    </citation>
    <scope>IDENTIFICATION</scope>
    <source>
        <tissue evidence="3">Epidermis and Blubber</tissue>
    </source>
</reference>
<dbReference type="GeneID" id="118897999"/>
<dbReference type="Proteomes" id="UP000694857">
    <property type="component" value="Chromosome 7"/>
</dbReference>
<gene>
    <name evidence="3" type="primary">LOC118897999</name>
</gene>
<proteinExistence type="predicted"/>
<sequence length="243" mass="25770">MAAVTALAAQPRKSCCQPGPTLRTKLPVVPGLQDVRTQEESAPAWLLPGAPPGPGGPPWRRAGWLCSARHRGGRDRSGWPRLPEGPWYRGPHPLGTLVPSRTIHVIELLLAVGPNPDPRLQAGAALSLEPHSIPELEGRRGASRQAETTRGPGRSPRTPCRASTLPVVAPPDYPLSPFQAWLPGPCLPIRLPEGRGPGGNVLTTDSTGRTPPHAAPSPAAPDLRGCPVGLLIPEREVTLQNQF</sequence>
<keyword evidence="2" id="KW-1185">Reference proteome</keyword>
<dbReference type="RefSeq" id="XP_036713573.1">
    <property type="nucleotide sequence ID" value="XM_036857678.1"/>
</dbReference>
<name>A0A8B8XUI6_BALMU</name>